<feature type="region of interest" description="Disordered" evidence="1">
    <location>
        <begin position="254"/>
        <end position="282"/>
    </location>
</feature>
<evidence type="ECO:0000256" key="1">
    <source>
        <dbReference type="SAM" id="MobiDB-lite"/>
    </source>
</evidence>
<dbReference type="RefSeq" id="XP_064659372.1">
    <property type="nucleotide sequence ID" value="XM_064802011.1"/>
</dbReference>
<name>A0AAV9P9Y5_9PEZI</name>
<evidence type="ECO:0000313" key="2">
    <source>
        <dbReference type="EMBL" id="KAK5170174.1"/>
    </source>
</evidence>
<protein>
    <recommendedName>
        <fullName evidence="4">Aminotransferase-like plant mobile domain-containing protein</fullName>
    </recommendedName>
</protein>
<dbReference type="EMBL" id="JAVRRT010000007">
    <property type="protein sequence ID" value="KAK5170174.1"/>
    <property type="molecule type" value="Genomic_DNA"/>
</dbReference>
<reference evidence="2 3" key="1">
    <citation type="submission" date="2023-08" db="EMBL/GenBank/DDBJ databases">
        <title>Black Yeasts Isolated from many extreme environments.</title>
        <authorList>
            <person name="Coleine C."/>
            <person name="Stajich J.E."/>
            <person name="Selbmann L."/>
        </authorList>
    </citation>
    <scope>NUCLEOTIDE SEQUENCE [LARGE SCALE GENOMIC DNA]</scope>
    <source>
        <strain evidence="2 3">CCFEE 5935</strain>
    </source>
</reference>
<feature type="compositionally biased region" description="Polar residues" evidence="1">
    <location>
        <begin position="391"/>
        <end position="401"/>
    </location>
</feature>
<gene>
    <name evidence="2" type="ORF">LTR77_004759</name>
</gene>
<feature type="region of interest" description="Disordered" evidence="1">
    <location>
        <begin position="353"/>
        <end position="429"/>
    </location>
</feature>
<proteinExistence type="predicted"/>
<keyword evidence="3" id="KW-1185">Reference proteome</keyword>
<organism evidence="2 3">
    <name type="scientific">Saxophila tyrrhenica</name>
    <dbReference type="NCBI Taxonomy" id="1690608"/>
    <lineage>
        <taxon>Eukaryota</taxon>
        <taxon>Fungi</taxon>
        <taxon>Dikarya</taxon>
        <taxon>Ascomycota</taxon>
        <taxon>Pezizomycotina</taxon>
        <taxon>Dothideomycetes</taxon>
        <taxon>Dothideomycetidae</taxon>
        <taxon>Mycosphaerellales</taxon>
        <taxon>Extremaceae</taxon>
        <taxon>Saxophila</taxon>
    </lineage>
</organism>
<dbReference type="GeneID" id="89926104"/>
<evidence type="ECO:0008006" key="4">
    <source>
        <dbReference type="Google" id="ProtNLM"/>
    </source>
</evidence>
<dbReference type="Proteomes" id="UP001337655">
    <property type="component" value="Unassembled WGS sequence"/>
</dbReference>
<feature type="compositionally biased region" description="Polar residues" evidence="1">
    <location>
        <begin position="410"/>
        <end position="429"/>
    </location>
</feature>
<accession>A0AAV9P9Y5</accession>
<comment type="caution">
    <text evidence="2">The sequence shown here is derived from an EMBL/GenBank/DDBJ whole genome shotgun (WGS) entry which is preliminary data.</text>
</comment>
<dbReference type="AlphaFoldDB" id="A0AAV9P9Y5"/>
<feature type="compositionally biased region" description="Polar residues" evidence="1">
    <location>
        <begin position="261"/>
        <end position="282"/>
    </location>
</feature>
<sequence>MLWPNTSSSNTATPKPMLRWLEEVPRLDKYIPHWPEQSAPPILSFQPRDCHDEAWSGPLMLCPNPVPREWIDWYHQAPPEGGERSMRYLTVQNRHEWDDLDTPLAYEPWMCYWLRQLALYGLSTTNSNTFAQKWRAFQDRYLGWRAADARNVGTVDTGRPSSYMGIPSNFSSTEEATLVRMKADNPDVITRDINAKLPTPRDTAQLYNRWRYITKGLHESPLAPAQSSLSARPVCHAPGRLQVDSRLVTQSGLLEHPTPLGRSSYSANGQHSEDSSQTQYAFQQQNGRITLPPLSDEPLQPGMLRVGNLRALHRASFPTQSQYAIASAPFPGAATAEGGLPSLQQVLEDLDESPELPGAAPVSDESHDHNRASRGHLTFPRGGGNARRPCQASSDSRNPITGTVPRTDRSTSGTTYGDISKPQGQGASA</sequence>
<evidence type="ECO:0000313" key="3">
    <source>
        <dbReference type="Proteomes" id="UP001337655"/>
    </source>
</evidence>